<organism evidence="2 3">
    <name type="scientific">Sphaerulina musiva (strain SO2202)</name>
    <name type="common">Poplar stem canker fungus</name>
    <name type="synonym">Septoria musiva</name>
    <dbReference type="NCBI Taxonomy" id="692275"/>
    <lineage>
        <taxon>Eukaryota</taxon>
        <taxon>Fungi</taxon>
        <taxon>Dikarya</taxon>
        <taxon>Ascomycota</taxon>
        <taxon>Pezizomycotina</taxon>
        <taxon>Dothideomycetes</taxon>
        <taxon>Dothideomycetidae</taxon>
        <taxon>Mycosphaerellales</taxon>
        <taxon>Mycosphaerellaceae</taxon>
        <taxon>Sphaerulina</taxon>
    </lineage>
</organism>
<reference evidence="2 3" key="1">
    <citation type="journal article" date="2012" name="PLoS Pathog.">
        <title>Diverse lifestyles and strategies of plant pathogenesis encoded in the genomes of eighteen Dothideomycetes fungi.</title>
        <authorList>
            <person name="Ohm R.A."/>
            <person name="Feau N."/>
            <person name="Henrissat B."/>
            <person name="Schoch C.L."/>
            <person name="Horwitz B.A."/>
            <person name="Barry K.W."/>
            <person name="Condon B.J."/>
            <person name="Copeland A.C."/>
            <person name="Dhillon B."/>
            <person name="Glaser F."/>
            <person name="Hesse C.N."/>
            <person name="Kosti I."/>
            <person name="LaButti K."/>
            <person name="Lindquist E.A."/>
            <person name="Lucas S."/>
            <person name="Salamov A.A."/>
            <person name="Bradshaw R.E."/>
            <person name="Ciuffetti L."/>
            <person name="Hamelin R.C."/>
            <person name="Kema G.H.J."/>
            <person name="Lawrence C."/>
            <person name="Scott J.A."/>
            <person name="Spatafora J.W."/>
            <person name="Turgeon B.G."/>
            <person name="de Wit P.J.G.M."/>
            <person name="Zhong S."/>
            <person name="Goodwin S.B."/>
            <person name="Grigoriev I.V."/>
        </authorList>
    </citation>
    <scope>NUCLEOTIDE SEQUENCE [LARGE SCALE GENOMIC DNA]</scope>
    <source>
        <strain evidence="2 3">SO2202</strain>
    </source>
</reference>
<feature type="compositionally biased region" description="Polar residues" evidence="1">
    <location>
        <begin position="624"/>
        <end position="634"/>
    </location>
</feature>
<keyword evidence="3" id="KW-1185">Reference proteome</keyword>
<feature type="compositionally biased region" description="Acidic residues" evidence="1">
    <location>
        <begin position="74"/>
        <end position="92"/>
    </location>
</feature>
<feature type="region of interest" description="Disordered" evidence="1">
    <location>
        <begin position="1"/>
        <end position="121"/>
    </location>
</feature>
<feature type="region of interest" description="Disordered" evidence="1">
    <location>
        <begin position="794"/>
        <end position="816"/>
    </location>
</feature>
<dbReference type="Proteomes" id="UP000016931">
    <property type="component" value="Unassembled WGS sequence"/>
</dbReference>
<dbReference type="OMA" id="KANCARF"/>
<feature type="region of interest" description="Disordered" evidence="1">
    <location>
        <begin position="489"/>
        <end position="663"/>
    </location>
</feature>
<feature type="compositionally biased region" description="Polar residues" evidence="1">
    <location>
        <begin position="805"/>
        <end position="816"/>
    </location>
</feature>
<evidence type="ECO:0000313" key="3">
    <source>
        <dbReference type="Proteomes" id="UP000016931"/>
    </source>
</evidence>
<dbReference type="AlphaFoldDB" id="M3CEA8"/>
<proteinExistence type="predicted"/>
<gene>
    <name evidence="2" type="ORF">SEPMUDRAFT_150328</name>
</gene>
<accession>M3CEA8</accession>
<dbReference type="RefSeq" id="XP_016759502.1">
    <property type="nucleotide sequence ID" value="XM_016906094.1"/>
</dbReference>
<evidence type="ECO:0000313" key="2">
    <source>
        <dbReference type="EMBL" id="EMF11381.1"/>
    </source>
</evidence>
<feature type="region of interest" description="Disordered" evidence="1">
    <location>
        <begin position="673"/>
        <end position="692"/>
    </location>
</feature>
<dbReference type="eggNOG" id="ENOG502SP4F">
    <property type="taxonomic scope" value="Eukaryota"/>
</dbReference>
<evidence type="ECO:0008006" key="4">
    <source>
        <dbReference type="Google" id="ProtNLM"/>
    </source>
</evidence>
<sequence length="816" mass="90614">MNMAKAYSATAVAPGPTSRRTRSQSAQPQEAANTRTTRSRQSSAEPRVATAKSDARKNNAQNAAKELPTVDENGIGEEDEADTEDQVEAQTAEEERNELQTRRTSIGSAFSGTTAKTSFSQEEINKLDPDVICDVLPDALTAADRLAQLLLPSGLKTPPETWKEIKRTGSKHNKLYSTRWDSLRILRPILTSVEYVEPTHVLRALLKVQSVADVQPASWRPDNILYKINMALMLRAVLVLCDPSDWTEDATGALESLDMAFPACIAGGKLDFYALQLWLEIAAHVTIRRLDSAIDSGASFSPHEEIDNVFNDGNEEFKHYKAFGFMSASEDDRERGMDMVEQRLTLLKAPFDQDGIDATASNGHLKTQFRWDDFRSNTLRYYGPRAEEVDRHIEAAGGVGAIVKGLEQEADRVASEKTAERMKQEYTMTSKASRQSLGGKSAMALLKGREKQITQQQPAPVAVMSAPTAPPQGEDVIVHDFGAQQELEDYSEAQEHEEPELAPQSTAQQAVARLNAAQRQNAKKEKARLIDRQANAERISSNMFEDSQPETTSTAPKRTHAEMEDEALDDFEPTPDAGFENSVRDYSNAAQRRAEVAFQQATQRAPQRSATTASQGSPGAGTELSRQYASTQPSPAKRQRKNPGASIPPPRSRPHPEDPEVPSSEFYRQAKEDAAYNRVSSTQRRPPQIRQPWTDEEESALIDLIVDHVEEEESISYSSLKAIDRSLEETGEAKLMQRSAEDIRFKARNMKLTLLLADRRLPRNWDKVVLDRKAIAKLHSRGIAYHQMRIRASRRRSADAPSSPNVGVSYTTGGDL</sequence>
<feature type="compositionally biased region" description="Acidic residues" evidence="1">
    <location>
        <begin position="563"/>
        <end position="573"/>
    </location>
</feature>
<feature type="compositionally biased region" description="Polar residues" evidence="1">
    <location>
        <begin position="538"/>
        <end position="556"/>
    </location>
</feature>
<name>M3CEA8_SPHMS</name>
<feature type="compositionally biased region" description="Acidic residues" evidence="1">
    <location>
        <begin position="489"/>
        <end position="500"/>
    </location>
</feature>
<evidence type="ECO:0000256" key="1">
    <source>
        <dbReference type="SAM" id="MobiDB-lite"/>
    </source>
</evidence>
<dbReference type="STRING" id="692275.M3CEA8"/>
<feature type="compositionally biased region" description="Polar residues" evidence="1">
    <location>
        <begin position="23"/>
        <end position="44"/>
    </location>
</feature>
<dbReference type="OrthoDB" id="5398572at2759"/>
<protein>
    <recommendedName>
        <fullName evidence="4">Myb-like domain-containing protein</fullName>
    </recommendedName>
</protein>
<dbReference type="GeneID" id="27903231"/>
<feature type="compositionally biased region" description="Polar residues" evidence="1">
    <location>
        <begin position="599"/>
        <end position="617"/>
    </location>
</feature>
<dbReference type="HOGENOM" id="CLU_018410_0_0_1"/>
<feature type="compositionally biased region" description="Polar residues" evidence="1">
    <location>
        <begin position="102"/>
        <end position="121"/>
    </location>
</feature>
<feature type="compositionally biased region" description="Basic and acidic residues" evidence="1">
    <location>
        <begin position="522"/>
        <end position="535"/>
    </location>
</feature>
<dbReference type="EMBL" id="KB456266">
    <property type="protein sequence ID" value="EMF11381.1"/>
    <property type="molecule type" value="Genomic_DNA"/>
</dbReference>